<dbReference type="Proteomes" id="UP000006718">
    <property type="component" value="Chromosome 2"/>
</dbReference>
<dbReference type="PANTHER" id="PTHR12138">
    <property type="entry name" value="PRIMATE-EXPANDED PROTEIN FAMILY"/>
    <property type="match status" value="1"/>
</dbReference>
<dbReference type="Bgee" id="ENSMMUG00000050427">
    <property type="expression patterns" value="Expressed in primary visual cortex and 20 other cell types or tissues"/>
</dbReference>
<name>A0A5F7ZXK9_MACMU</name>
<proteinExistence type="predicted"/>
<dbReference type="PANTHER" id="PTHR12138:SF135">
    <property type="entry name" value="SAM DOMAIN-CONTAINING PROTEIN"/>
    <property type="match status" value="1"/>
</dbReference>
<dbReference type="GeneTree" id="ENSGT01150000287196"/>
<evidence type="ECO:0000313" key="1">
    <source>
        <dbReference type="Ensembl" id="ENSMMUP00000070364.1"/>
    </source>
</evidence>
<organism evidence="1 2">
    <name type="scientific">Macaca mulatta</name>
    <name type="common">Rhesus macaque</name>
    <dbReference type="NCBI Taxonomy" id="9544"/>
    <lineage>
        <taxon>Eukaryota</taxon>
        <taxon>Metazoa</taxon>
        <taxon>Chordata</taxon>
        <taxon>Craniata</taxon>
        <taxon>Vertebrata</taxon>
        <taxon>Euteleostomi</taxon>
        <taxon>Mammalia</taxon>
        <taxon>Eutheria</taxon>
        <taxon>Euarchontoglires</taxon>
        <taxon>Primates</taxon>
        <taxon>Haplorrhini</taxon>
        <taxon>Catarrhini</taxon>
        <taxon>Cercopithecidae</taxon>
        <taxon>Cercopithecinae</taxon>
        <taxon>Macaca</taxon>
    </lineage>
</organism>
<keyword evidence="2" id="KW-1185">Reference proteome</keyword>
<reference evidence="2" key="1">
    <citation type="journal article" date="2007" name="Science">
        <title>Evolutionary and biomedical insights from the rhesus macaque genome.</title>
        <authorList>
            <person name="Gibbs R.A."/>
            <person name="Rogers J."/>
            <person name="Katze M.G."/>
            <person name="Bumgarner R."/>
            <person name="Weinstock G.M."/>
            <person name="Mardis E.R."/>
            <person name="Remington K.A."/>
            <person name="Strausberg R.L."/>
            <person name="Venter J.C."/>
            <person name="Wilson R.K."/>
            <person name="Batzer M.A."/>
            <person name="Bustamante C.D."/>
            <person name="Eichler E.E."/>
            <person name="Hahn M.W."/>
            <person name="Hardison R.C."/>
            <person name="Makova K.D."/>
            <person name="Miller W."/>
            <person name="Milosavljevic A."/>
            <person name="Palermo R.E."/>
            <person name="Siepel A."/>
            <person name="Sikela J.M."/>
            <person name="Attaway T."/>
            <person name="Bell S."/>
            <person name="Bernard K.E."/>
            <person name="Buhay C.J."/>
            <person name="Chandrabose M.N."/>
            <person name="Dao M."/>
            <person name="Davis C."/>
            <person name="Delehaunty K.D."/>
            <person name="Ding Y."/>
            <person name="Dinh H.H."/>
            <person name="Dugan-Rocha S."/>
            <person name="Fulton L.A."/>
            <person name="Gabisi R.A."/>
            <person name="Garner T.T."/>
            <person name="Godfrey J."/>
            <person name="Hawes A.C."/>
            <person name="Hernandez J."/>
            <person name="Hines S."/>
            <person name="Holder M."/>
            <person name="Hume J."/>
            <person name="Jhangiani S.N."/>
            <person name="Joshi V."/>
            <person name="Khan Z.M."/>
            <person name="Kirkness E.F."/>
            <person name="Cree A."/>
            <person name="Fowler R.G."/>
            <person name="Lee S."/>
            <person name="Lewis L.R."/>
            <person name="Li Z."/>
            <person name="Liu Y.-S."/>
            <person name="Moore S.M."/>
            <person name="Muzny D."/>
            <person name="Nazareth L.V."/>
            <person name="Ngo D.N."/>
            <person name="Okwuonu G.O."/>
            <person name="Pai G."/>
            <person name="Parker D."/>
            <person name="Paul H.A."/>
            <person name="Pfannkoch C."/>
            <person name="Pohl C.S."/>
            <person name="Rogers Y.-H.C."/>
            <person name="Ruiz S.J."/>
            <person name="Sabo A."/>
            <person name="Santibanez J."/>
            <person name="Schneider B.W."/>
            <person name="Smith S.M."/>
            <person name="Sodergren E."/>
            <person name="Svatek A.F."/>
            <person name="Utterback T.R."/>
            <person name="Vattathil S."/>
            <person name="Warren W."/>
            <person name="White C.S."/>
            <person name="Chinwalla A.T."/>
            <person name="Feng Y."/>
            <person name="Halpern A.L."/>
            <person name="Hillier L.W."/>
            <person name="Huang X."/>
            <person name="Minx P."/>
            <person name="Nelson J.O."/>
            <person name="Pepin K.H."/>
            <person name="Qin X."/>
            <person name="Sutton G.G."/>
            <person name="Venter E."/>
            <person name="Walenz B.P."/>
            <person name="Wallis J.W."/>
            <person name="Worley K.C."/>
            <person name="Yang S.-P."/>
            <person name="Jones S.M."/>
            <person name="Marra M.A."/>
            <person name="Rocchi M."/>
            <person name="Schein J.E."/>
            <person name="Baertsch R."/>
            <person name="Clarke L."/>
            <person name="Csuros M."/>
            <person name="Glasscock J."/>
            <person name="Harris R.A."/>
            <person name="Havlak P."/>
            <person name="Jackson A.R."/>
            <person name="Jiang H."/>
            <person name="Liu Y."/>
            <person name="Messina D.N."/>
            <person name="Shen Y."/>
            <person name="Song H.X.-Z."/>
            <person name="Wylie T."/>
            <person name="Zhang L."/>
            <person name="Birney E."/>
            <person name="Han K."/>
            <person name="Konkel M.K."/>
            <person name="Lee J."/>
            <person name="Smit A.F.A."/>
            <person name="Ullmer B."/>
            <person name="Wang H."/>
            <person name="Xing J."/>
            <person name="Burhans R."/>
            <person name="Cheng Z."/>
            <person name="Karro J.E."/>
            <person name="Ma J."/>
            <person name="Raney B."/>
            <person name="She X."/>
            <person name="Cox M.J."/>
            <person name="Demuth J.P."/>
            <person name="Dumas L.J."/>
            <person name="Han S.-G."/>
            <person name="Hopkins J."/>
            <person name="Karimpour-Fard A."/>
            <person name="Kim Y.H."/>
            <person name="Pollack J.R."/>
            <person name="Vinar T."/>
            <person name="Addo-Quaye C."/>
            <person name="Degenhardt J."/>
            <person name="Denby A."/>
            <person name="Hubisz M.J."/>
            <person name="Indap A."/>
            <person name="Kosiol C."/>
            <person name="Lahn B.T."/>
            <person name="Lawson H.A."/>
            <person name="Marklein A."/>
            <person name="Nielsen R."/>
            <person name="Vallender E.J."/>
            <person name="Clark A.G."/>
            <person name="Ferguson B."/>
            <person name="Hernandez R.D."/>
            <person name="Hirani K."/>
            <person name="Kehrer-Sawatzki H."/>
            <person name="Kolb J."/>
            <person name="Patil S."/>
            <person name="Pu L.-L."/>
            <person name="Ren Y."/>
            <person name="Smith D.G."/>
            <person name="Wheeler D.A."/>
            <person name="Schenck I."/>
            <person name="Ball E.V."/>
            <person name="Chen R."/>
            <person name="Cooper D.N."/>
            <person name="Giardine B."/>
            <person name="Hsu F."/>
            <person name="Kent W.J."/>
            <person name="Lesk A."/>
            <person name="Nelson D.L."/>
            <person name="O'brien W.E."/>
            <person name="Pruefer K."/>
            <person name="Stenson P.D."/>
            <person name="Wallace J.C."/>
            <person name="Ke H."/>
            <person name="Liu X.-M."/>
            <person name="Wang P."/>
            <person name="Xiang A.P."/>
            <person name="Yang F."/>
            <person name="Barber G.P."/>
            <person name="Haussler D."/>
            <person name="Karolchik D."/>
            <person name="Kern A.D."/>
            <person name="Kuhn R.M."/>
            <person name="Smith K.E."/>
            <person name="Zwieg A.S."/>
        </authorList>
    </citation>
    <scope>NUCLEOTIDE SEQUENCE [LARGE SCALE GENOMIC DNA]</scope>
    <source>
        <strain evidence="2">17573</strain>
    </source>
</reference>
<protein>
    <submittedName>
        <fullName evidence="1">Uncharacterized protein</fullName>
    </submittedName>
</protein>
<accession>A0A5F7ZXK9</accession>
<dbReference type="VEuPathDB" id="HostDB:ENSMMUG00000050427"/>
<dbReference type="AlphaFoldDB" id="A0A5F7ZXK9"/>
<reference evidence="1" key="4">
    <citation type="submission" date="2025-09" db="UniProtKB">
        <authorList>
            <consortium name="Ensembl"/>
        </authorList>
    </citation>
    <scope>IDENTIFICATION</scope>
    <source>
        <strain evidence="1">17573</strain>
    </source>
</reference>
<reference evidence="1" key="3">
    <citation type="submission" date="2025-08" db="UniProtKB">
        <authorList>
            <consortium name="Ensembl"/>
        </authorList>
    </citation>
    <scope>IDENTIFICATION</scope>
    <source>
        <strain evidence="1">17573</strain>
    </source>
</reference>
<sequence>MECIGAISAHSNLHFLGSSDSHASASRAARITGMHHPVWLNFFVFLVETVLPCWPGWSRTPGLQCCSCLSLPKCWDYRHEPPCLAKIHGILELLNCCASFC</sequence>
<reference evidence="1" key="2">
    <citation type="submission" date="2019-01" db="EMBL/GenBank/DDBJ databases">
        <authorList>
            <person name="Graves T."/>
            <person name="Eichler E.E."/>
            <person name="Wilson R.K."/>
        </authorList>
    </citation>
    <scope>NUCLEOTIDE SEQUENCE [LARGE SCALE GENOMIC DNA]</scope>
    <source>
        <strain evidence="1">17573</strain>
    </source>
</reference>
<dbReference type="InParanoid" id="A0A5F7ZXK9"/>
<dbReference type="Ensembl" id="ENSMMUT00000093116.1">
    <property type="protein sequence ID" value="ENSMMUP00000070364.1"/>
    <property type="gene ID" value="ENSMMUG00000050427.1"/>
</dbReference>
<evidence type="ECO:0000313" key="2">
    <source>
        <dbReference type="Proteomes" id="UP000006718"/>
    </source>
</evidence>